<feature type="coiled-coil region" evidence="11">
    <location>
        <begin position="1311"/>
        <end position="1423"/>
    </location>
</feature>
<feature type="domain" description="EF-hand" evidence="13">
    <location>
        <begin position="283"/>
        <end position="318"/>
    </location>
</feature>
<evidence type="ECO:0000313" key="14">
    <source>
        <dbReference type="EMBL" id="GCC31197.1"/>
    </source>
</evidence>
<comment type="subcellular location">
    <subcellularLocation>
        <location evidence="1">Cytoplasm</location>
        <location evidence="1">Cytoskeleton</location>
        <location evidence="1">Microtubule organizing center</location>
        <location evidence="1">Centrosome</location>
    </subcellularLocation>
</comment>
<dbReference type="InterPro" id="IPR011992">
    <property type="entry name" value="EF-hand-dom_pair"/>
</dbReference>
<dbReference type="GO" id="GO:0034454">
    <property type="term" value="P:microtubule anchoring at centrosome"/>
    <property type="evidence" value="ECO:0007669"/>
    <property type="project" value="TreeGrafter"/>
</dbReference>
<evidence type="ECO:0000256" key="9">
    <source>
        <dbReference type="ARBA" id="ARBA00023212"/>
    </source>
</evidence>
<dbReference type="OMA" id="SYHQGQV"/>
<accession>A0A401SLB9</accession>
<sequence length="1447" mass="168414">MVCKPCPQLPVLEAKWERRRGWFMLAGVQRKSAGRCYGMDEAEQNKYVLQLKDVFDNCDTTGTGYLDREELSDLCQKLHLEAQIPLLLQTLLGSNYHGRVNFEDFKEGFVAVLSTTFDLGNSEDESSYLDPATPEQVEPKYVRGAKQYGRRSIPEFLDSKVETTYDLEESLCFRTTKDELVTQSTSRSILKRSASLESVESLKSDEELEHHQEPLQETFEAQGQLNSWNPDGFDSPRRSSTPYSEATENHVQAIWDELGVGKNGYLSREELPTVCSNIGLKDLKDTEVDDLFRKLDKDGDGKVSRNEFLLGLFRHGSAVSVPSTPCKQRHRLHQNSKANRCRTATPSLISNTVGLQLFSGLDDGTGYAAPGQIISMWQEDGIKNSQEILKILDFDVEQKVNLAELTKALDNELLTSKNGIHQAAFSCYRNEINGLQRQIQQLYKEREKTKADLDRAERCNVELAKEVDDQHATMELINETKIKALDQGYKEKIAAVKLEMGKEQEMIVQQVNTQRAELEHELDSLRSDEIHFQEKLKLAMKENSRLQKELVETVEKLTESEKLISRLQKDLDCMLKAKFGEWDHPNVEITGHEQRFTGIIMEYEQQCKELRDQNDELQSKMELLQSQLHHRKRSIVGNKRVKNPICLGTDGGVTRCQSGPDEASLESECANVSIQTEMAMEQLRRQHQEEVQDLKIQLETKVNYYEREIELMKRNFEKERKYVEQSFKIEISELEDQRVTREREMERLQGVVNELRVQQQDAEVKQEEAIADLLRRHETAKLNLQEEVRKGQEEKCKMEELKKDAELIKMFKAQSKSNLALQIQELETKFQWERTAQQQAFVKEKSELELRLSKEKLKMEKELKLQHQKELQQLRKATQDESNLKLSLLEADHVALTQKYQSEKTQLIQGYELKIEELTRQQSQEKSHWVSHVQMTCNEARKEKLNLQEKMHEEQAKICKTFAIEREEMETKYKEQICSLSCEIESLKAQVKELRRVNDMEDLTHPDEKPTEDNPCLYQRIHVQSSTNKECFALLKNKEDEILSLKQQRDEMEIKLRQVMDESERKEQVLQNEATNLRRLVTKIEAETEKKYRCESEMISEENSSLKREMAKLHQEFRDLEGEVNEQRKQVEHLQDERERRYRESEELQKQLLDLDSLAKETSVLRAEKKSLDSQSMTMLQHLQEAKEKIKILELGLDQAHSNQDHLKLELQGKHQENLSLTKEIGSVTKSLQEAKNKISQVCILETELESMKKEHQILQNKEVKLEADLVESQKQLLEAKTNLLLSQSQHLHEVQQLKEQIGNTVPKAQLTELQLKLTVEEQKVQQLQEQIAAQTKEANSLMFEQQEEYKRLLKQMEERMEEVEQKLKHVRMMLQDKVNQLKEQYAKNAKSDSILKDLYVENAQLMKALQITEQRQKGAERKNFLLDEKIAALNRVLRKIAPASLS</sequence>
<organism evidence="14 15">
    <name type="scientific">Chiloscyllium punctatum</name>
    <name type="common">Brownbanded bambooshark</name>
    <name type="synonym">Hemiscyllium punctatum</name>
    <dbReference type="NCBI Taxonomy" id="137246"/>
    <lineage>
        <taxon>Eukaryota</taxon>
        <taxon>Metazoa</taxon>
        <taxon>Chordata</taxon>
        <taxon>Craniata</taxon>
        <taxon>Vertebrata</taxon>
        <taxon>Chondrichthyes</taxon>
        <taxon>Elasmobranchii</taxon>
        <taxon>Galeomorphii</taxon>
        <taxon>Galeoidea</taxon>
        <taxon>Orectolobiformes</taxon>
        <taxon>Hemiscylliidae</taxon>
        <taxon>Chiloscyllium</taxon>
    </lineage>
</organism>
<feature type="coiled-coil region" evidence="11">
    <location>
        <begin position="857"/>
        <end position="957"/>
    </location>
</feature>
<dbReference type="PROSITE" id="PS00018">
    <property type="entry name" value="EF_HAND_1"/>
    <property type="match status" value="1"/>
</dbReference>
<dbReference type="GO" id="GO:0005509">
    <property type="term" value="F:calcium ion binding"/>
    <property type="evidence" value="ECO:0007669"/>
    <property type="project" value="InterPro"/>
</dbReference>
<feature type="coiled-coil region" evidence="11">
    <location>
        <begin position="425"/>
        <end position="466"/>
    </location>
</feature>
<keyword evidence="4" id="KW-0493">Microtubule</keyword>
<dbReference type="PANTHER" id="PTHR18905">
    <property type="entry name" value="NINEIN"/>
    <property type="match status" value="1"/>
</dbReference>
<dbReference type="CDD" id="cd00051">
    <property type="entry name" value="EFh"/>
    <property type="match status" value="1"/>
</dbReference>
<feature type="coiled-coil region" evidence="11">
    <location>
        <begin position="508"/>
        <end position="570"/>
    </location>
</feature>
<keyword evidence="7" id="KW-0106">Calcium</keyword>
<protein>
    <recommendedName>
        <fullName evidence="10">Ninein-like protein</fullName>
    </recommendedName>
</protein>
<keyword evidence="9" id="KW-0206">Cytoskeleton</keyword>
<dbReference type="Pfam" id="PF13499">
    <property type="entry name" value="EF-hand_7"/>
    <property type="match status" value="1"/>
</dbReference>
<feature type="domain" description="EF-hand" evidence="13">
    <location>
        <begin position="46"/>
        <end position="81"/>
    </location>
</feature>
<feature type="coiled-coil region" evidence="11">
    <location>
        <begin position="1249"/>
        <end position="1281"/>
    </location>
</feature>
<proteinExistence type="predicted"/>
<feature type="coiled-coil region" evidence="11">
    <location>
        <begin position="677"/>
        <end position="804"/>
    </location>
</feature>
<dbReference type="Proteomes" id="UP000287033">
    <property type="component" value="Unassembled WGS sequence"/>
</dbReference>
<evidence type="ECO:0000256" key="4">
    <source>
        <dbReference type="ARBA" id="ARBA00022701"/>
    </source>
</evidence>
<evidence type="ECO:0000256" key="5">
    <source>
        <dbReference type="ARBA" id="ARBA00022723"/>
    </source>
</evidence>
<evidence type="ECO:0000256" key="2">
    <source>
        <dbReference type="ARBA" id="ARBA00022490"/>
    </source>
</evidence>
<keyword evidence="15" id="KW-1185">Reference proteome</keyword>
<feature type="domain" description="EF-hand" evidence="13">
    <location>
        <begin position="246"/>
        <end position="281"/>
    </location>
</feature>
<evidence type="ECO:0000256" key="10">
    <source>
        <dbReference type="ARBA" id="ARBA00071185"/>
    </source>
</evidence>
<evidence type="ECO:0000256" key="11">
    <source>
        <dbReference type="SAM" id="Coils"/>
    </source>
</evidence>
<dbReference type="InterPro" id="IPR018247">
    <property type="entry name" value="EF_Hand_1_Ca_BS"/>
</dbReference>
<keyword evidence="2" id="KW-0963">Cytoplasm</keyword>
<dbReference type="PANTHER" id="PTHR18905:SF12">
    <property type="entry name" value="NINEIN-LIKE PROTEIN"/>
    <property type="match status" value="1"/>
</dbReference>
<comment type="caution">
    <text evidence="14">The sequence shown here is derived from an EMBL/GenBank/DDBJ whole genome shotgun (WGS) entry which is preliminary data.</text>
</comment>
<gene>
    <name evidence="14" type="ORF">chiPu_0009654</name>
</gene>
<evidence type="ECO:0000256" key="6">
    <source>
        <dbReference type="ARBA" id="ARBA00022737"/>
    </source>
</evidence>
<keyword evidence="3" id="KW-0597">Phosphoprotein</keyword>
<dbReference type="PROSITE" id="PS50222">
    <property type="entry name" value="EF_HAND_2"/>
    <property type="match status" value="3"/>
</dbReference>
<dbReference type="InterPro" id="IPR002048">
    <property type="entry name" value="EF_hand_dom"/>
</dbReference>
<evidence type="ECO:0000313" key="15">
    <source>
        <dbReference type="Proteomes" id="UP000287033"/>
    </source>
</evidence>
<dbReference type="SMART" id="SM00054">
    <property type="entry name" value="EFh"/>
    <property type="match status" value="3"/>
</dbReference>
<reference evidence="14 15" key="1">
    <citation type="journal article" date="2018" name="Nat. Ecol. Evol.">
        <title>Shark genomes provide insights into elasmobranch evolution and the origin of vertebrates.</title>
        <authorList>
            <person name="Hara Y"/>
            <person name="Yamaguchi K"/>
            <person name="Onimaru K"/>
            <person name="Kadota M"/>
            <person name="Koyanagi M"/>
            <person name="Keeley SD"/>
            <person name="Tatsumi K"/>
            <person name="Tanaka K"/>
            <person name="Motone F"/>
            <person name="Kageyama Y"/>
            <person name="Nozu R"/>
            <person name="Adachi N"/>
            <person name="Nishimura O"/>
            <person name="Nakagawa R"/>
            <person name="Tanegashima C"/>
            <person name="Kiyatake I"/>
            <person name="Matsumoto R"/>
            <person name="Murakumo K"/>
            <person name="Nishida K"/>
            <person name="Terakita A"/>
            <person name="Kuratani S"/>
            <person name="Sato K"/>
            <person name="Hyodo S Kuraku.S."/>
        </authorList>
    </citation>
    <scope>NUCLEOTIDE SEQUENCE [LARGE SCALE GENOMIC DNA]</scope>
</reference>
<keyword evidence="8 11" id="KW-0175">Coiled coil</keyword>
<evidence type="ECO:0000256" key="1">
    <source>
        <dbReference type="ARBA" id="ARBA00004300"/>
    </source>
</evidence>
<keyword evidence="5" id="KW-0479">Metal-binding</keyword>
<dbReference type="GO" id="GO:0005813">
    <property type="term" value="C:centrosome"/>
    <property type="evidence" value="ECO:0007669"/>
    <property type="project" value="UniProtKB-SubCell"/>
</dbReference>
<evidence type="ECO:0000256" key="8">
    <source>
        <dbReference type="ARBA" id="ARBA00023054"/>
    </source>
</evidence>
<evidence type="ECO:0000256" key="3">
    <source>
        <dbReference type="ARBA" id="ARBA00022553"/>
    </source>
</evidence>
<dbReference type="FunFam" id="1.10.238.10:FF:000209">
    <property type="entry name" value="Ninein like"/>
    <property type="match status" value="1"/>
</dbReference>
<feature type="region of interest" description="Disordered" evidence="12">
    <location>
        <begin position="222"/>
        <end position="243"/>
    </location>
</feature>
<dbReference type="OrthoDB" id="5799458at2759"/>
<keyword evidence="6" id="KW-0677">Repeat</keyword>
<feature type="coiled-coil region" evidence="11">
    <location>
        <begin position="1035"/>
        <end position="1151"/>
    </location>
</feature>
<dbReference type="GO" id="GO:0005874">
    <property type="term" value="C:microtubule"/>
    <property type="evidence" value="ECO:0007669"/>
    <property type="project" value="UniProtKB-KW"/>
</dbReference>
<dbReference type="STRING" id="137246.A0A401SLB9"/>
<evidence type="ECO:0000256" key="7">
    <source>
        <dbReference type="ARBA" id="ARBA00022837"/>
    </source>
</evidence>
<dbReference type="SUPFAM" id="SSF47473">
    <property type="entry name" value="EF-hand"/>
    <property type="match status" value="1"/>
</dbReference>
<dbReference type="Gene3D" id="1.10.238.10">
    <property type="entry name" value="EF-hand"/>
    <property type="match status" value="2"/>
</dbReference>
<evidence type="ECO:0000259" key="13">
    <source>
        <dbReference type="PROSITE" id="PS50222"/>
    </source>
</evidence>
<dbReference type="EMBL" id="BEZZ01000348">
    <property type="protein sequence ID" value="GCC31197.1"/>
    <property type="molecule type" value="Genomic_DNA"/>
</dbReference>
<evidence type="ECO:0000256" key="12">
    <source>
        <dbReference type="SAM" id="MobiDB-lite"/>
    </source>
</evidence>
<feature type="coiled-coil region" evidence="11">
    <location>
        <begin position="600"/>
        <end position="627"/>
    </location>
</feature>
<name>A0A401SLB9_CHIPU</name>